<evidence type="ECO:0000256" key="7">
    <source>
        <dbReference type="ARBA" id="ARBA00022741"/>
    </source>
</evidence>
<keyword evidence="8" id="KW-0067">ATP-binding</keyword>
<dbReference type="InterPro" id="IPR017871">
    <property type="entry name" value="ABC_transporter-like_CS"/>
</dbReference>
<dbReference type="PANTHER" id="PTHR43297:SF2">
    <property type="entry name" value="DIPEPTIDE TRANSPORT ATP-BINDING PROTEIN DPPD"/>
    <property type="match status" value="1"/>
</dbReference>
<dbReference type="Pfam" id="PF00528">
    <property type="entry name" value="BPD_transp_1"/>
    <property type="match status" value="1"/>
</dbReference>
<dbReference type="InterPro" id="IPR027417">
    <property type="entry name" value="P-loop_NTPase"/>
</dbReference>
<dbReference type="InterPro" id="IPR035906">
    <property type="entry name" value="MetI-like_sf"/>
</dbReference>
<dbReference type="InterPro" id="IPR013563">
    <property type="entry name" value="Oligopep_ABC_C"/>
</dbReference>
<evidence type="ECO:0000259" key="14">
    <source>
        <dbReference type="PROSITE" id="PS50928"/>
    </source>
</evidence>
<dbReference type="Pfam" id="PF08352">
    <property type="entry name" value="oligo_HPY"/>
    <property type="match status" value="1"/>
</dbReference>
<keyword evidence="5" id="KW-1003">Cell membrane</keyword>
<evidence type="ECO:0000259" key="13">
    <source>
        <dbReference type="PROSITE" id="PS50893"/>
    </source>
</evidence>
<dbReference type="SUPFAM" id="SSF161098">
    <property type="entry name" value="MetI-like"/>
    <property type="match status" value="1"/>
</dbReference>
<evidence type="ECO:0000313" key="16">
    <source>
        <dbReference type="Proteomes" id="UP000198891"/>
    </source>
</evidence>
<dbReference type="SUPFAM" id="SSF52540">
    <property type="entry name" value="P-loop containing nucleoside triphosphate hydrolases"/>
    <property type="match status" value="1"/>
</dbReference>
<comment type="similarity">
    <text evidence="3">Belongs to the ABC transporter superfamily.</text>
</comment>
<feature type="domain" description="ABC transmembrane type-1" evidence="14">
    <location>
        <begin position="98"/>
        <end position="287"/>
    </location>
</feature>
<dbReference type="InterPro" id="IPR050388">
    <property type="entry name" value="ABC_Ni/Peptide_Import"/>
</dbReference>
<keyword evidence="16" id="KW-1185">Reference proteome</keyword>
<dbReference type="PROSITE" id="PS50893">
    <property type="entry name" value="ABC_TRANSPORTER_2"/>
    <property type="match status" value="1"/>
</dbReference>
<protein>
    <submittedName>
        <fullName evidence="15">Peptide/nickel transport system permease protein</fullName>
    </submittedName>
</protein>
<dbReference type="InterPro" id="IPR003439">
    <property type="entry name" value="ABC_transporter-like_ATP-bd"/>
</dbReference>
<dbReference type="FunFam" id="3.40.50.300:FF:000016">
    <property type="entry name" value="Oligopeptide ABC transporter ATP-binding component"/>
    <property type="match status" value="1"/>
</dbReference>
<evidence type="ECO:0000256" key="8">
    <source>
        <dbReference type="ARBA" id="ARBA00022840"/>
    </source>
</evidence>
<keyword evidence="7" id="KW-0547">Nucleotide-binding</keyword>
<dbReference type="Gene3D" id="1.10.3720.10">
    <property type="entry name" value="MetI-like"/>
    <property type="match status" value="1"/>
</dbReference>
<evidence type="ECO:0000256" key="1">
    <source>
        <dbReference type="ARBA" id="ARBA00004141"/>
    </source>
</evidence>
<dbReference type="CDD" id="cd06261">
    <property type="entry name" value="TM_PBP2"/>
    <property type="match status" value="1"/>
</dbReference>
<dbReference type="STRING" id="381665.SAMN05216554_4099"/>
<evidence type="ECO:0000256" key="5">
    <source>
        <dbReference type="ARBA" id="ARBA00022475"/>
    </source>
</evidence>
<accession>A0A1H3TFT1</accession>
<sequence length="652" mass="69783">MTATKSSRKESAAAEVSPHAAQSPRFLRRLLKRGLARVCLAYILLLVIVAIVAPMIWPEVLTERTGDLADVNQLPSLQHLLGTDSLGRDVFQRILVGAQITLIGVAQALAVALVLGVPLGLIAGYVGGRTDRVISWIADLLFALPGIIIILVVLAVFPLSMTAAMVTLGVLVAPGLARIVRSAVLPVKEELYVSAARVSGLGDAYIITQHVLPRVAGPIIVQASLISAAALISQTGLAFLGLIVEAPAPSWGGMIAEGLQNLLVDPWLIWPPGVAVTLTTLALGLLGDSVRDATTEGWAGSSTKAKKPRSRRAQEGLEVEPADRNALLRVEDVNVEFRRPDGRPVRVVDSVTFHVGRGETVGLVGESGCGKTATAMSIIGALPSGGYVESGRIVFDGVNLLDLDARIMRAYRGKEIAVISQEPSVSLNPGFRVGWQLAEVVRNHTGLSRRAAKARVLQLLQQVELRDPEQVLRRYPHELSGGMAQRVVIARALAGEPRLLIADEPTTALDVTIQAEILNLLRRLVAERGMSMILITHDWGVVADVCDRAIVMYAGEVVERGVIDELFAAPLHPYTKGLLASDPHRSIGEHRLISIAGSVPPPGSWPSGCHFRTRCAFAVEACAEGESPALRQVEVAHDVRCIRADELEDHNV</sequence>
<dbReference type="Proteomes" id="UP000198891">
    <property type="component" value="Unassembled WGS sequence"/>
</dbReference>
<dbReference type="AlphaFoldDB" id="A0A1H3TFT1"/>
<dbReference type="PROSITE" id="PS00211">
    <property type="entry name" value="ABC_TRANSPORTER_1"/>
    <property type="match status" value="1"/>
</dbReference>
<keyword evidence="10 11" id="KW-0472">Membrane</keyword>
<dbReference type="Pfam" id="PF00005">
    <property type="entry name" value="ABC_tran"/>
    <property type="match status" value="1"/>
</dbReference>
<evidence type="ECO:0000256" key="3">
    <source>
        <dbReference type="ARBA" id="ARBA00005417"/>
    </source>
</evidence>
<evidence type="ECO:0000256" key="9">
    <source>
        <dbReference type="ARBA" id="ARBA00022989"/>
    </source>
</evidence>
<dbReference type="PANTHER" id="PTHR43297">
    <property type="entry name" value="OLIGOPEPTIDE TRANSPORT ATP-BINDING PROTEIN APPD"/>
    <property type="match status" value="1"/>
</dbReference>
<feature type="transmembrane region" description="Helical" evidence="11">
    <location>
        <begin position="35"/>
        <end position="57"/>
    </location>
</feature>
<dbReference type="CDD" id="cd03257">
    <property type="entry name" value="ABC_NikE_OppD_transporters"/>
    <property type="match status" value="1"/>
</dbReference>
<dbReference type="SMART" id="SM00382">
    <property type="entry name" value="AAA"/>
    <property type="match status" value="1"/>
</dbReference>
<dbReference type="GO" id="GO:0005524">
    <property type="term" value="F:ATP binding"/>
    <property type="evidence" value="ECO:0007669"/>
    <property type="project" value="UniProtKB-KW"/>
</dbReference>
<gene>
    <name evidence="15" type="ORF">SAMN05216554_4099</name>
</gene>
<dbReference type="RefSeq" id="WP_092557339.1">
    <property type="nucleotide sequence ID" value="NZ_FNPZ01000005.1"/>
</dbReference>
<comment type="similarity">
    <text evidence="11">Belongs to the binding-protein-dependent transport system permease family.</text>
</comment>
<evidence type="ECO:0000256" key="12">
    <source>
        <dbReference type="SAM" id="MobiDB-lite"/>
    </source>
</evidence>
<keyword evidence="4 11" id="KW-0813">Transport</keyword>
<feature type="domain" description="ABC transporter" evidence="13">
    <location>
        <begin position="328"/>
        <end position="579"/>
    </location>
</feature>
<keyword evidence="9 11" id="KW-1133">Transmembrane helix</keyword>
<dbReference type="InterPro" id="IPR000515">
    <property type="entry name" value="MetI-like"/>
</dbReference>
<evidence type="ECO:0000313" key="15">
    <source>
        <dbReference type="EMBL" id="SDZ48199.1"/>
    </source>
</evidence>
<dbReference type="GO" id="GO:0055085">
    <property type="term" value="P:transmembrane transport"/>
    <property type="evidence" value="ECO:0007669"/>
    <property type="project" value="InterPro"/>
</dbReference>
<keyword evidence="6 11" id="KW-0812">Transmembrane</keyword>
<feature type="transmembrane region" description="Helical" evidence="11">
    <location>
        <begin position="94"/>
        <end position="121"/>
    </location>
</feature>
<name>A0A1H3TFT1_9MICO</name>
<dbReference type="InterPro" id="IPR025966">
    <property type="entry name" value="OppC_N"/>
</dbReference>
<evidence type="ECO:0000256" key="10">
    <source>
        <dbReference type="ARBA" id="ARBA00023136"/>
    </source>
</evidence>
<dbReference type="OrthoDB" id="3677453at2"/>
<dbReference type="PROSITE" id="PS50928">
    <property type="entry name" value="ABC_TM1"/>
    <property type="match status" value="1"/>
</dbReference>
<organism evidence="15 16">
    <name type="scientific">Herbiconiux ginsengi</name>
    <dbReference type="NCBI Taxonomy" id="381665"/>
    <lineage>
        <taxon>Bacteria</taxon>
        <taxon>Bacillati</taxon>
        <taxon>Actinomycetota</taxon>
        <taxon>Actinomycetes</taxon>
        <taxon>Micrococcales</taxon>
        <taxon>Microbacteriaceae</taxon>
        <taxon>Herbiconiux</taxon>
    </lineage>
</organism>
<reference evidence="15 16" key="1">
    <citation type="submission" date="2016-10" db="EMBL/GenBank/DDBJ databases">
        <authorList>
            <person name="de Groot N.N."/>
        </authorList>
    </citation>
    <scope>NUCLEOTIDE SEQUENCE [LARGE SCALE GENOMIC DNA]</scope>
    <source>
        <strain evidence="15 16">CGMCC 4.3491</strain>
    </source>
</reference>
<comment type="subcellular location">
    <subcellularLocation>
        <location evidence="11">Cell membrane</location>
        <topology evidence="11">Multi-pass membrane protein</topology>
    </subcellularLocation>
    <subcellularLocation>
        <location evidence="2">Cell membrane</location>
        <topology evidence="2">Peripheral membrane protein</topology>
    </subcellularLocation>
    <subcellularLocation>
        <location evidence="1">Membrane</location>
        <topology evidence="1">Multi-pass membrane protein</topology>
    </subcellularLocation>
</comment>
<evidence type="ECO:0000256" key="4">
    <source>
        <dbReference type="ARBA" id="ARBA00022448"/>
    </source>
</evidence>
<dbReference type="GO" id="GO:0015833">
    <property type="term" value="P:peptide transport"/>
    <property type="evidence" value="ECO:0007669"/>
    <property type="project" value="InterPro"/>
</dbReference>
<dbReference type="Pfam" id="PF12911">
    <property type="entry name" value="OppC_N"/>
    <property type="match status" value="1"/>
</dbReference>
<feature type="region of interest" description="Disordered" evidence="12">
    <location>
        <begin position="296"/>
        <end position="318"/>
    </location>
</feature>
<feature type="transmembrane region" description="Helical" evidence="11">
    <location>
        <begin position="133"/>
        <end position="157"/>
    </location>
</feature>
<evidence type="ECO:0000256" key="6">
    <source>
        <dbReference type="ARBA" id="ARBA00022692"/>
    </source>
</evidence>
<dbReference type="InterPro" id="IPR003593">
    <property type="entry name" value="AAA+_ATPase"/>
</dbReference>
<evidence type="ECO:0000256" key="2">
    <source>
        <dbReference type="ARBA" id="ARBA00004202"/>
    </source>
</evidence>
<proteinExistence type="inferred from homology"/>
<dbReference type="Gene3D" id="3.40.50.300">
    <property type="entry name" value="P-loop containing nucleotide triphosphate hydrolases"/>
    <property type="match status" value="1"/>
</dbReference>
<dbReference type="NCBIfam" id="TIGR01727">
    <property type="entry name" value="oligo_HPY"/>
    <property type="match status" value="1"/>
</dbReference>
<dbReference type="GO" id="GO:0016887">
    <property type="term" value="F:ATP hydrolysis activity"/>
    <property type="evidence" value="ECO:0007669"/>
    <property type="project" value="InterPro"/>
</dbReference>
<dbReference type="GO" id="GO:0005886">
    <property type="term" value="C:plasma membrane"/>
    <property type="evidence" value="ECO:0007669"/>
    <property type="project" value="UniProtKB-SubCell"/>
</dbReference>
<evidence type="ECO:0000256" key="11">
    <source>
        <dbReference type="RuleBase" id="RU363032"/>
    </source>
</evidence>
<dbReference type="EMBL" id="FNPZ01000005">
    <property type="protein sequence ID" value="SDZ48199.1"/>
    <property type="molecule type" value="Genomic_DNA"/>
</dbReference>